<name>A0A1J7BSB2_FLAJO</name>
<organism evidence="1 2">
    <name type="scientific">Flavobacterium johnsoniae</name>
    <name type="common">Cytophaga johnsonae</name>
    <dbReference type="NCBI Taxonomy" id="986"/>
    <lineage>
        <taxon>Bacteria</taxon>
        <taxon>Pseudomonadati</taxon>
        <taxon>Bacteroidota</taxon>
        <taxon>Flavobacteriia</taxon>
        <taxon>Flavobacteriales</taxon>
        <taxon>Flavobacteriaceae</taxon>
        <taxon>Flavobacterium</taxon>
    </lineage>
</organism>
<dbReference type="RefSeq" id="WP_071637153.1">
    <property type="nucleotide sequence ID" value="NZ_MLFK01000007.1"/>
</dbReference>
<dbReference type="Proteomes" id="UP000182826">
    <property type="component" value="Unassembled WGS sequence"/>
</dbReference>
<reference evidence="1 2" key="1">
    <citation type="submission" date="2016-10" db="EMBL/GenBank/DDBJ databases">
        <title>Draft Genome Sequence of Rhizobacteria Flavobacterium johnsoniae CI04.</title>
        <authorList>
            <person name="Bravo J.I."/>
            <person name="Lozano G.L."/>
            <person name="Handelsman J."/>
        </authorList>
    </citation>
    <scope>NUCLEOTIDE SEQUENCE [LARGE SCALE GENOMIC DNA]</scope>
    <source>
        <strain evidence="1 2">CI04</strain>
    </source>
</reference>
<evidence type="ECO:0000313" key="2">
    <source>
        <dbReference type="Proteomes" id="UP000182826"/>
    </source>
</evidence>
<dbReference type="OrthoDB" id="699875at2"/>
<dbReference type="AlphaFoldDB" id="A0A1J7BSB2"/>
<gene>
    <name evidence="1" type="ORF">BKM63_13805</name>
</gene>
<keyword evidence="2" id="KW-1185">Reference proteome</keyword>
<evidence type="ECO:0000313" key="1">
    <source>
        <dbReference type="EMBL" id="OIV41599.1"/>
    </source>
</evidence>
<proteinExistence type="predicted"/>
<accession>A0A1J7BSB2</accession>
<protein>
    <submittedName>
        <fullName evidence="1">Uncharacterized protein</fullName>
    </submittedName>
</protein>
<comment type="caution">
    <text evidence="1">The sequence shown here is derived from an EMBL/GenBank/DDBJ whole genome shotgun (WGS) entry which is preliminary data.</text>
</comment>
<dbReference type="EMBL" id="MLFK01000007">
    <property type="protein sequence ID" value="OIV41599.1"/>
    <property type="molecule type" value="Genomic_DNA"/>
</dbReference>
<sequence length="234" mass="27519">MKSFKIIGVILVIQIFINCDKKEKFTIDEPEKTLLKYTVFEEKVTDNPIKTQILTDIIINKNDSITTDKIEVLLKQLYQERINRTDFQYRENPNSVAVYAYLSKERAESGAGQWIAMIAKMPIDSEFKITFNEFAINSLDEKEITKWNLSYEQRKMIWDKMIFAERDSQSEADNRYPLVPGLTKEDLIKNSKLAEKLKVKKEEKIIKDYKITRITLDSISLEGLSNDWEFPKRK</sequence>